<evidence type="ECO:0000256" key="1">
    <source>
        <dbReference type="SAM" id="SignalP"/>
    </source>
</evidence>
<dbReference type="AlphaFoldDB" id="A0AAE3EIC6"/>
<reference evidence="2" key="1">
    <citation type="submission" date="2021-08" db="EMBL/GenBank/DDBJ databases">
        <title>Comparative analyses of Brucepasteria parasyntrophica and Teretinema zuelzerae.</title>
        <authorList>
            <person name="Song Y."/>
            <person name="Brune A."/>
        </authorList>
    </citation>
    <scope>NUCLEOTIDE SEQUENCE</scope>
    <source>
        <strain evidence="2">DSM 1903</strain>
    </source>
</reference>
<organism evidence="2 3">
    <name type="scientific">Teretinema zuelzerae</name>
    <dbReference type="NCBI Taxonomy" id="156"/>
    <lineage>
        <taxon>Bacteria</taxon>
        <taxon>Pseudomonadati</taxon>
        <taxon>Spirochaetota</taxon>
        <taxon>Spirochaetia</taxon>
        <taxon>Spirochaetales</taxon>
        <taxon>Treponemataceae</taxon>
        <taxon>Teretinema</taxon>
    </lineage>
</organism>
<sequence length="208" mass="25242">MRRFLSHFNKFVIFACVLFSVAAPSSSWVVRYKEQFYELYHVHYNQYPDDAMENIYWLERAVEADFANPLYAMGKIENEKDWEKYRYLFMMHINLKLVEQHLRLGSKWDKQNAYFFNAPWKEQNLDSLKTAESCYTTALVYWNEAALWAEKANQSQFRFLFLQDLQAWEDERERIAVKKLDYGRTIRRELARLEKVRADFLAMDENTY</sequence>
<evidence type="ECO:0000313" key="2">
    <source>
        <dbReference type="EMBL" id="MCD1654780.1"/>
    </source>
</evidence>
<feature type="signal peptide" evidence="1">
    <location>
        <begin position="1"/>
        <end position="22"/>
    </location>
</feature>
<dbReference type="EMBL" id="JAINWA010000003">
    <property type="protein sequence ID" value="MCD1654780.1"/>
    <property type="molecule type" value="Genomic_DNA"/>
</dbReference>
<keyword evidence="3" id="KW-1185">Reference proteome</keyword>
<keyword evidence="1" id="KW-0732">Signal</keyword>
<feature type="chain" id="PRO_5042229273" evidence="1">
    <location>
        <begin position="23"/>
        <end position="208"/>
    </location>
</feature>
<accession>A0AAE3EIC6</accession>
<dbReference type="Proteomes" id="UP001198163">
    <property type="component" value="Unassembled WGS sequence"/>
</dbReference>
<comment type="caution">
    <text evidence="2">The sequence shown here is derived from an EMBL/GenBank/DDBJ whole genome shotgun (WGS) entry which is preliminary data.</text>
</comment>
<protein>
    <submittedName>
        <fullName evidence="2">Uncharacterized protein</fullName>
    </submittedName>
</protein>
<gene>
    <name evidence="2" type="ORF">K7J14_08695</name>
</gene>
<evidence type="ECO:0000313" key="3">
    <source>
        <dbReference type="Proteomes" id="UP001198163"/>
    </source>
</evidence>
<dbReference type="RefSeq" id="WP_230755319.1">
    <property type="nucleotide sequence ID" value="NZ_JAINWA010000003.1"/>
</dbReference>
<name>A0AAE3EIC6_9SPIR</name>
<proteinExistence type="predicted"/>